<evidence type="ECO:0000313" key="2">
    <source>
        <dbReference type="Proteomes" id="UP000582837"/>
    </source>
</evidence>
<dbReference type="EMBL" id="JACHIA010000001">
    <property type="protein sequence ID" value="MBB6068878.1"/>
    <property type="molecule type" value="Genomic_DNA"/>
</dbReference>
<dbReference type="AlphaFoldDB" id="A0A841GU83"/>
<sequence>MMTGAQLAAARETLGRTVREMAYDLAVTEDEIRAWEAAGGDLIPLRQARDVKLFLADNEWMEAAGVPECPWNTAWEKQPMPDRLSDQVEHIRRRDAHAETCGTCLAFRRRMEEMWPSLADPPPPPPAPPSRLAAAWKRLIGRGKS</sequence>
<proteinExistence type="predicted"/>
<dbReference type="Proteomes" id="UP000582837">
    <property type="component" value="Unassembled WGS sequence"/>
</dbReference>
<evidence type="ECO:0000313" key="1">
    <source>
        <dbReference type="EMBL" id="MBB6068878.1"/>
    </source>
</evidence>
<keyword evidence="2" id="KW-1185">Reference proteome</keyword>
<protein>
    <submittedName>
        <fullName evidence="1">Uncharacterized protein</fullName>
    </submittedName>
</protein>
<organism evidence="1 2">
    <name type="scientific">Longimicrobium terrae</name>
    <dbReference type="NCBI Taxonomy" id="1639882"/>
    <lineage>
        <taxon>Bacteria</taxon>
        <taxon>Pseudomonadati</taxon>
        <taxon>Gemmatimonadota</taxon>
        <taxon>Longimicrobiia</taxon>
        <taxon>Longimicrobiales</taxon>
        <taxon>Longimicrobiaceae</taxon>
        <taxon>Longimicrobium</taxon>
    </lineage>
</organism>
<name>A0A841GU83_9BACT</name>
<reference evidence="1 2" key="1">
    <citation type="submission" date="2020-08" db="EMBL/GenBank/DDBJ databases">
        <title>Genomic Encyclopedia of Type Strains, Phase IV (KMG-IV): sequencing the most valuable type-strain genomes for metagenomic binning, comparative biology and taxonomic classification.</title>
        <authorList>
            <person name="Goeker M."/>
        </authorList>
    </citation>
    <scope>NUCLEOTIDE SEQUENCE [LARGE SCALE GENOMIC DNA]</scope>
    <source>
        <strain evidence="1 2">DSM 29007</strain>
    </source>
</reference>
<dbReference type="RefSeq" id="WP_170031338.1">
    <property type="nucleotide sequence ID" value="NZ_JABDTL010000001.1"/>
</dbReference>
<comment type="caution">
    <text evidence="1">The sequence shown here is derived from an EMBL/GenBank/DDBJ whole genome shotgun (WGS) entry which is preliminary data.</text>
</comment>
<accession>A0A841GU83</accession>
<gene>
    <name evidence="1" type="ORF">HNQ61_000489</name>
</gene>